<dbReference type="AlphaFoldDB" id="A0A8D8TLF3"/>
<dbReference type="EMBL" id="HBUF01294951">
    <property type="protein sequence ID" value="CAG6689984.1"/>
    <property type="molecule type" value="Transcribed_RNA"/>
</dbReference>
<sequence length="175" mass="20668">MFVHHEFPWLTAIPEGSVNHSHSDVMVALVPFMEASGKKMKEYIKRKLHCPIYYPHDTKCRRINDTIKFSSFHPDYEKIHLNMLIANKSQCDVIFYSQDEILVLRVQQNETIFHGIYKNPLDEFYRYHLLPELVDSRAARGLPVRENTFRLRGKAHLLKALQSEQGNRFVGRVWK</sequence>
<dbReference type="InterPro" id="IPR011604">
    <property type="entry name" value="PDDEXK-like_dom_sf"/>
</dbReference>
<dbReference type="Gene3D" id="3.90.320.10">
    <property type="match status" value="1"/>
</dbReference>
<name>A0A8D8TLF3_9HEMI</name>
<dbReference type="EMBL" id="HBUF01294950">
    <property type="protein sequence ID" value="CAG6689981.1"/>
    <property type="molecule type" value="Transcribed_RNA"/>
</dbReference>
<evidence type="ECO:0000313" key="1">
    <source>
        <dbReference type="EMBL" id="CAG6689978.1"/>
    </source>
</evidence>
<reference evidence="1" key="1">
    <citation type="submission" date="2021-05" db="EMBL/GenBank/DDBJ databases">
        <authorList>
            <person name="Alioto T."/>
            <person name="Alioto T."/>
            <person name="Gomez Garrido J."/>
        </authorList>
    </citation>
    <scope>NUCLEOTIDE SEQUENCE</scope>
</reference>
<proteinExistence type="predicted"/>
<accession>A0A8D8TLF3</accession>
<organism evidence="1">
    <name type="scientific">Cacopsylla melanoneura</name>
    <dbReference type="NCBI Taxonomy" id="428564"/>
    <lineage>
        <taxon>Eukaryota</taxon>
        <taxon>Metazoa</taxon>
        <taxon>Ecdysozoa</taxon>
        <taxon>Arthropoda</taxon>
        <taxon>Hexapoda</taxon>
        <taxon>Insecta</taxon>
        <taxon>Pterygota</taxon>
        <taxon>Neoptera</taxon>
        <taxon>Paraneoptera</taxon>
        <taxon>Hemiptera</taxon>
        <taxon>Sternorrhyncha</taxon>
        <taxon>Psylloidea</taxon>
        <taxon>Psyllidae</taxon>
        <taxon>Psyllinae</taxon>
        <taxon>Cacopsylla</taxon>
    </lineage>
</organism>
<protein>
    <submittedName>
        <fullName evidence="1">Uncharacterized protein</fullName>
    </submittedName>
</protein>
<dbReference type="EMBL" id="HBUF01294949">
    <property type="protein sequence ID" value="CAG6689978.1"/>
    <property type="molecule type" value="Transcribed_RNA"/>
</dbReference>